<dbReference type="AlphaFoldDB" id="A0A6A3HAY8"/>
<sequence length="58" mass="6237">MLGRLRSRLAAGCCSLSMPLCRLSQYITASSWVYVCPPGKSDSAYLGTRGNKYSEGSS</sequence>
<name>A0A6A3HAY8_9STRA</name>
<proteinExistence type="predicted"/>
<gene>
    <name evidence="1" type="ORF">PR002_g28473</name>
</gene>
<comment type="caution">
    <text evidence="1">The sequence shown here is derived from an EMBL/GenBank/DDBJ whole genome shotgun (WGS) entry which is preliminary data.</text>
</comment>
<reference evidence="1 2" key="1">
    <citation type="submission" date="2018-09" db="EMBL/GenBank/DDBJ databases">
        <title>Genomic investigation of the strawberry pathogen Phytophthora fragariae indicates pathogenicity is determined by transcriptional variation in three key races.</title>
        <authorList>
            <person name="Adams T.M."/>
            <person name="Armitage A.D."/>
            <person name="Sobczyk M.K."/>
            <person name="Bates H.J."/>
            <person name="Dunwell J.M."/>
            <person name="Nellist C.F."/>
            <person name="Harrison R.J."/>
        </authorList>
    </citation>
    <scope>NUCLEOTIDE SEQUENCE [LARGE SCALE GENOMIC DNA]</scope>
    <source>
        <strain evidence="1 2">SCRP324</strain>
    </source>
</reference>
<evidence type="ECO:0000313" key="2">
    <source>
        <dbReference type="Proteomes" id="UP000435112"/>
    </source>
</evidence>
<organism evidence="1 2">
    <name type="scientific">Phytophthora rubi</name>
    <dbReference type="NCBI Taxonomy" id="129364"/>
    <lineage>
        <taxon>Eukaryota</taxon>
        <taxon>Sar</taxon>
        <taxon>Stramenopiles</taxon>
        <taxon>Oomycota</taxon>
        <taxon>Peronosporomycetes</taxon>
        <taxon>Peronosporales</taxon>
        <taxon>Peronosporaceae</taxon>
        <taxon>Phytophthora</taxon>
    </lineage>
</organism>
<evidence type="ECO:0000313" key="1">
    <source>
        <dbReference type="EMBL" id="KAE8966104.1"/>
    </source>
</evidence>
<dbReference type="OrthoDB" id="131000at2759"/>
<accession>A0A6A3HAY8</accession>
<dbReference type="EMBL" id="QXFU01005000">
    <property type="protein sequence ID" value="KAE8966104.1"/>
    <property type="molecule type" value="Genomic_DNA"/>
</dbReference>
<dbReference type="Proteomes" id="UP000435112">
    <property type="component" value="Unassembled WGS sequence"/>
</dbReference>
<protein>
    <submittedName>
        <fullName evidence="1">Uncharacterized protein</fullName>
    </submittedName>
</protein>